<organism evidence="5 6">
    <name type="scientific">Raoultibacter timonensis</name>
    <dbReference type="NCBI Taxonomy" id="1907662"/>
    <lineage>
        <taxon>Bacteria</taxon>
        <taxon>Bacillati</taxon>
        <taxon>Actinomycetota</taxon>
        <taxon>Coriobacteriia</taxon>
        <taxon>Eggerthellales</taxon>
        <taxon>Eggerthellaceae</taxon>
        <taxon>Raoultibacter</taxon>
    </lineage>
</organism>
<dbReference type="Pfam" id="PF18676">
    <property type="entry name" value="MBG_2"/>
    <property type="match status" value="1"/>
</dbReference>
<dbReference type="Pfam" id="PF18657">
    <property type="entry name" value="YDG"/>
    <property type="match status" value="1"/>
</dbReference>
<dbReference type="InterPro" id="IPR041248">
    <property type="entry name" value="YDG"/>
</dbReference>
<keyword evidence="2" id="KW-0812">Transmembrane</keyword>
<dbReference type="RefSeq" id="WP_244387025.1">
    <property type="nucleotide sequence ID" value="NZ_AP025564.1"/>
</dbReference>
<protein>
    <recommendedName>
        <fullName evidence="7">Ig-like domain-containing protein</fullName>
    </recommendedName>
</protein>
<dbReference type="EMBL" id="AP025564">
    <property type="protein sequence ID" value="BDE97646.1"/>
    <property type="molecule type" value="Genomic_DNA"/>
</dbReference>
<evidence type="ECO:0000259" key="4">
    <source>
        <dbReference type="Pfam" id="PF18676"/>
    </source>
</evidence>
<dbReference type="InterPro" id="IPR041286">
    <property type="entry name" value="MBG_2"/>
</dbReference>
<evidence type="ECO:0000313" key="6">
    <source>
        <dbReference type="Proteomes" id="UP001320544"/>
    </source>
</evidence>
<feature type="region of interest" description="Disordered" evidence="1">
    <location>
        <begin position="428"/>
        <end position="456"/>
    </location>
</feature>
<feature type="domain" description="YDG" evidence="3">
    <location>
        <begin position="265"/>
        <end position="332"/>
    </location>
</feature>
<evidence type="ECO:0008006" key="7">
    <source>
        <dbReference type="Google" id="ProtNLM"/>
    </source>
</evidence>
<evidence type="ECO:0000313" key="5">
    <source>
        <dbReference type="EMBL" id="BDE97646.1"/>
    </source>
</evidence>
<evidence type="ECO:0000256" key="2">
    <source>
        <dbReference type="SAM" id="Phobius"/>
    </source>
</evidence>
<evidence type="ECO:0000259" key="3">
    <source>
        <dbReference type="Pfam" id="PF18657"/>
    </source>
</evidence>
<keyword evidence="2" id="KW-0472">Membrane</keyword>
<keyword evidence="6" id="KW-1185">Reference proteome</keyword>
<proteinExistence type="predicted"/>
<sequence>MTDSISPGKHRLETRTPPRRFVSLALIACVLAAVSILVLSPIGTQQAFAAADGKNNPGYVVNIHPGQATTINLIDYLPKGGDLPPADDEGFSFSVTTAEAPLSANVDPSGLLTLSIPSTATVGGTCSMELSIKSTTESTQHYYIYQFTVRVVHKVDSFNVERDRYALYDGTPQQGYTIAGDALAASYDDGTRQWSSAAYPFSVSYSDGTTTSASKPVLPGQHTAVFTIPNLFTNIDDPNALDVPCAGSFSFDFEIGRGDVTALIEAEKVYDGTNSFVDVSPQELYGVVEGDEVFAVLDLKAEDAAVGSEKRFTGTAARLSGKDADKYTMDPTRVEGWVTITKAPLVFRADNITMKAGEALPRLSYTVEGLAAGDTIAQEPKLSVAAALDTPGSYPIAIEGGAIEAGKSANYTIAYQPGTLIVQAAAPEELPTPPGTNGSGETPDANGTGGATSTTSAKGTEAAKLASTGDGFATATSLIALISIVAFGAIRLSRHRTM</sequence>
<feature type="transmembrane region" description="Helical" evidence="2">
    <location>
        <begin position="472"/>
        <end position="492"/>
    </location>
</feature>
<accession>A0ABM7WMK8</accession>
<gene>
    <name evidence="5" type="ORF">CE91St30_29790</name>
</gene>
<feature type="domain" description="MBG" evidence="4">
    <location>
        <begin position="347"/>
        <end position="420"/>
    </location>
</feature>
<feature type="transmembrane region" description="Helical" evidence="2">
    <location>
        <begin position="21"/>
        <end position="42"/>
    </location>
</feature>
<keyword evidence="2" id="KW-1133">Transmembrane helix</keyword>
<name>A0ABM7WMK8_9ACTN</name>
<reference evidence="5 6" key="1">
    <citation type="submission" date="2022-01" db="EMBL/GenBank/DDBJ databases">
        <title>Novel bile acid biosynthetic pathways are enriched in the microbiome of centenarians.</title>
        <authorList>
            <person name="Sato Y."/>
            <person name="Atarashi K."/>
            <person name="Plichta R.D."/>
            <person name="Arai Y."/>
            <person name="Sasajima S."/>
            <person name="Kearney M.S."/>
            <person name="Suda W."/>
            <person name="Takeshita K."/>
            <person name="Sasaki T."/>
            <person name="Okamoto S."/>
            <person name="Skelly N.A."/>
            <person name="Okamura Y."/>
            <person name="Vlamakis H."/>
            <person name="Li Y."/>
            <person name="Tanoue T."/>
            <person name="Takei H."/>
            <person name="Nittono H."/>
            <person name="Narushima S."/>
            <person name="Irie J."/>
            <person name="Itoh H."/>
            <person name="Moriya K."/>
            <person name="Sugiura Y."/>
            <person name="Suematsu M."/>
            <person name="Moritoki N."/>
            <person name="Shibata S."/>
            <person name="Littman R.D."/>
            <person name="Fischbach A.M."/>
            <person name="Uwamino Y."/>
            <person name="Inoue T."/>
            <person name="Honda A."/>
            <person name="Hattori M."/>
            <person name="Murai T."/>
            <person name="Xavier J.R."/>
            <person name="Hirose N."/>
            <person name="Honda K."/>
        </authorList>
    </citation>
    <scope>NUCLEOTIDE SEQUENCE [LARGE SCALE GENOMIC DNA]</scope>
    <source>
        <strain evidence="5 6">CE91-St30</strain>
    </source>
</reference>
<evidence type="ECO:0000256" key="1">
    <source>
        <dbReference type="SAM" id="MobiDB-lite"/>
    </source>
</evidence>
<dbReference type="Proteomes" id="UP001320544">
    <property type="component" value="Chromosome"/>
</dbReference>